<protein>
    <recommendedName>
        <fullName evidence="2">SHOCT domain-containing protein</fullName>
    </recommendedName>
</protein>
<keyword evidence="4" id="KW-1185">Reference proteome</keyword>
<sequence length="99" mass="11129">MLIMLMALPIGAVLHFLPSILGRKRPDILIIFLVNLLAGWSIVGWFAAFYLALRKTPTVIPAAPSFPSLADELTKLRDLRNQGVLTQEEFERQKNNLLT</sequence>
<dbReference type="Pfam" id="PF14373">
    <property type="entry name" value="Imm_superinfect"/>
    <property type="match status" value="1"/>
</dbReference>
<name>A0A243WDV0_9BACT</name>
<evidence type="ECO:0000313" key="4">
    <source>
        <dbReference type="Proteomes" id="UP000194873"/>
    </source>
</evidence>
<dbReference type="AlphaFoldDB" id="A0A243WDV0"/>
<evidence type="ECO:0000256" key="1">
    <source>
        <dbReference type="SAM" id="Phobius"/>
    </source>
</evidence>
<gene>
    <name evidence="3" type="ORF">BXP70_12810</name>
</gene>
<dbReference type="Pfam" id="PF09851">
    <property type="entry name" value="SHOCT"/>
    <property type="match status" value="1"/>
</dbReference>
<dbReference type="OrthoDB" id="9814116at2"/>
<accession>A0A243WDV0</accession>
<dbReference type="EMBL" id="MTSE01000005">
    <property type="protein sequence ID" value="OUJ73848.1"/>
    <property type="molecule type" value="Genomic_DNA"/>
</dbReference>
<comment type="caution">
    <text evidence="3">The sequence shown here is derived from an EMBL/GenBank/DDBJ whole genome shotgun (WGS) entry which is preliminary data.</text>
</comment>
<organism evidence="3 4">
    <name type="scientific">Hymenobacter crusticola</name>
    <dbReference type="NCBI Taxonomy" id="1770526"/>
    <lineage>
        <taxon>Bacteria</taxon>
        <taxon>Pseudomonadati</taxon>
        <taxon>Bacteroidota</taxon>
        <taxon>Cytophagia</taxon>
        <taxon>Cytophagales</taxon>
        <taxon>Hymenobacteraceae</taxon>
        <taxon>Hymenobacter</taxon>
    </lineage>
</organism>
<dbReference type="InterPro" id="IPR018649">
    <property type="entry name" value="SHOCT"/>
</dbReference>
<dbReference type="Proteomes" id="UP000194873">
    <property type="component" value="Unassembled WGS sequence"/>
</dbReference>
<dbReference type="InterPro" id="IPR016410">
    <property type="entry name" value="Phage_imm"/>
</dbReference>
<evidence type="ECO:0000313" key="3">
    <source>
        <dbReference type="EMBL" id="OUJ73848.1"/>
    </source>
</evidence>
<reference evidence="3 4" key="1">
    <citation type="submission" date="2017-01" db="EMBL/GenBank/DDBJ databases">
        <title>A new Hymenobacter.</title>
        <authorList>
            <person name="Liang Y."/>
            <person name="Feng F."/>
        </authorList>
    </citation>
    <scope>NUCLEOTIDE SEQUENCE [LARGE SCALE GENOMIC DNA]</scope>
    <source>
        <strain evidence="3">MIMBbqt21</strain>
    </source>
</reference>
<feature type="domain" description="SHOCT" evidence="2">
    <location>
        <begin position="71"/>
        <end position="98"/>
    </location>
</feature>
<keyword evidence="1" id="KW-0472">Membrane</keyword>
<evidence type="ECO:0000259" key="2">
    <source>
        <dbReference type="Pfam" id="PF09851"/>
    </source>
</evidence>
<keyword evidence="1" id="KW-1133">Transmembrane helix</keyword>
<proteinExistence type="predicted"/>
<keyword evidence="1" id="KW-0812">Transmembrane</keyword>
<feature type="transmembrane region" description="Helical" evidence="1">
    <location>
        <begin position="32"/>
        <end position="53"/>
    </location>
</feature>